<evidence type="ECO:0000313" key="2">
    <source>
        <dbReference type="EMBL" id="POH64636.1"/>
    </source>
</evidence>
<proteinExistence type="predicted"/>
<keyword evidence="3" id="KW-1185">Reference proteome</keyword>
<dbReference type="Proteomes" id="UP000237340">
    <property type="component" value="Unassembled WGS sequence"/>
</dbReference>
<feature type="transmembrane region" description="Helical" evidence="1">
    <location>
        <begin position="78"/>
        <end position="98"/>
    </location>
</feature>
<dbReference type="AlphaFoldDB" id="A0A2S3ZDS1"/>
<feature type="transmembrane region" description="Helical" evidence="1">
    <location>
        <begin position="37"/>
        <end position="57"/>
    </location>
</feature>
<accession>A0A2S3ZDS1</accession>
<gene>
    <name evidence="2" type="ORF">C3B61_12160</name>
</gene>
<feature type="transmembrane region" description="Helical" evidence="1">
    <location>
        <begin position="104"/>
        <end position="123"/>
    </location>
</feature>
<sequence>MLRIRKTRWKVAYIAAGLTVLALNSAAFPHTVTNPIFAVEGILLYLLLYFGGVRSFRGADEPVEPPRAWWRMTSRPRAGFVVGSLLVLSVANWMFSVATGATDVALAGVLGVIADALLAFLYFRSSVRLHRVPPRIVPQRTVQDPPQWKPIRR</sequence>
<keyword evidence="1" id="KW-0812">Transmembrane</keyword>
<name>A0A2S3ZDS1_9MICO</name>
<dbReference type="EMBL" id="PPXD01000019">
    <property type="protein sequence ID" value="POH64636.1"/>
    <property type="molecule type" value="Genomic_DNA"/>
</dbReference>
<evidence type="ECO:0000313" key="3">
    <source>
        <dbReference type="Proteomes" id="UP000237340"/>
    </source>
</evidence>
<reference evidence="2 3" key="1">
    <citation type="submission" date="2018-01" db="EMBL/GenBank/DDBJ databases">
        <title>Cryobacterium sp. nov., from glaciers in China.</title>
        <authorList>
            <person name="Liu Q."/>
            <person name="Xin Y.-H."/>
        </authorList>
    </citation>
    <scope>NUCLEOTIDE SEQUENCE [LARGE SCALE GENOMIC DNA]</scope>
    <source>
        <strain evidence="2 3">TMN-42</strain>
    </source>
</reference>
<organism evidence="2 3">
    <name type="scientific">Cryobacterium zongtaii</name>
    <dbReference type="NCBI Taxonomy" id="1259217"/>
    <lineage>
        <taxon>Bacteria</taxon>
        <taxon>Bacillati</taxon>
        <taxon>Actinomycetota</taxon>
        <taxon>Actinomycetes</taxon>
        <taxon>Micrococcales</taxon>
        <taxon>Microbacteriaceae</taxon>
        <taxon>Cryobacterium</taxon>
    </lineage>
</organism>
<dbReference type="RefSeq" id="WP_103460944.1">
    <property type="nucleotide sequence ID" value="NZ_PPXD01000019.1"/>
</dbReference>
<evidence type="ECO:0000256" key="1">
    <source>
        <dbReference type="SAM" id="Phobius"/>
    </source>
</evidence>
<comment type="caution">
    <text evidence="2">The sequence shown here is derived from an EMBL/GenBank/DDBJ whole genome shotgun (WGS) entry which is preliminary data.</text>
</comment>
<protein>
    <submittedName>
        <fullName evidence="2">Uncharacterized protein</fullName>
    </submittedName>
</protein>
<keyword evidence="1" id="KW-1133">Transmembrane helix</keyword>
<keyword evidence="1" id="KW-0472">Membrane</keyword>